<organism evidence="2 3">
    <name type="scientific">Gymnopus androsaceus JB14</name>
    <dbReference type="NCBI Taxonomy" id="1447944"/>
    <lineage>
        <taxon>Eukaryota</taxon>
        <taxon>Fungi</taxon>
        <taxon>Dikarya</taxon>
        <taxon>Basidiomycota</taxon>
        <taxon>Agaricomycotina</taxon>
        <taxon>Agaricomycetes</taxon>
        <taxon>Agaricomycetidae</taxon>
        <taxon>Agaricales</taxon>
        <taxon>Marasmiineae</taxon>
        <taxon>Omphalotaceae</taxon>
        <taxon>Gymnopus</taxon>
    </lineage>
</organism>
<accession>A0A6A4GA00</accession>
<reference evidence="2" key="1">
    <citation type="journal article" date="2019" name="Environ. Microbiol.">
        <title>Fungal ecological strategies reflected in gene transcription - a case study of two litter decomposers.</title>
        <authorList>
            <person name="Barbi F."/>
            <person name="Kohler A."/>
            <person name="Barry K."/>
            <person name="Baskaran P."/>
            <person name="Daum C."/>
            <person name="Fauchery L."/>
            <person name="Ihrmark K."/>
            <person name="Kuo A."/>
            <person name="LaButti K."/>
            <person name="Lipzen A."/>
            <person name="Morin E."/>
            <person name="Grigoriev I.V."/>
            <person name="Henrissat B."/>
            <person name="Lindahl B."/>
            <person name="Martin F."/>
        </authorList>
    </citation>
    <scope>NUCLEOTIDE SEQUENCE</scope>
    <source>
        <strain evidence="2">JB14</strain>
    </source>
</reference>
<protein>
    <submittedName>
        <fullName evidence="2">Uncharacterized protein</fullName>
    </submittedName>
</protein>
<feature type="region of interest" description="Disordered" evidence="1">
    <location>
        <begin position="59"/>
        <end position="159"/>
    </location>
</feature>
<dbReference type="EMBL" id="ML771860">
    <property type="protein sequence ID" value="KAE9382285.1"/>
    <property type="molecule type" value="Genomic_DNA"/>
</dbReference>
<dbReference type="AlphaFoldDB" id="A0A6A4GA00"/>
<name>A0A6A4GA00_9AGAR</name>
<dbReference type="OrthoDB" id="2686745at2759"/>
<keyword evidence="3" id="KW-1185">Reference proteome</keyword>
<dbReference type="Proteomes" id="UP000799118">
    <property type="component" value="Unassembled WGS sequence"/>
</dbReference>
<evidence type="ECO:0000313" key="3">
    <source>
        <dbReference type="Proteomes" id="UP000799118"/>
    </source>
</evidence>
<feature type="compositionally biased region" description="Acidic residues" evidence="1">
    <location>
        <begin position="80"/>
        <end position="95"/>
    </location>
</feature>
<evidence type="ECO:0000256" key="1">
    <source>
        <dbReference type="SAM" id="MobiDB-lite"/>
    </source>
</evidence>
<sequence length="237" mass="26173">MSRVDRETLATGCVDQTEIFSSTRALHAHDHSLLPSFRLGPIRTPKGLRRSISPYSSLSSYLSSSASSGSPSSSSFLSEFDSDSEADSQTDDEELESKAGSCSSESAPIHRSMPSQTPSRDEMVQRDSTTVPAKHRRTKRSVPAPMPVKIPKPAGEVGRPGRGGYNLEVALGWQKEKFTRVKNVIKQLVVGDLSCELSFSKQLLVKIQHIRDEAVKKLPMLEDYQDLWVIQEPDELS</sequence>
<proteinExistence type="predicted"/>
<evidence type="ECO:0000313" key="2">
    <source>
        <dbReference type="EMBL" id="KAE9382285.1"/>
    </source>
</evidence>
<feature type="compositionally biased region" description="Low complexity" evidence="1">
    <location>
        <begin position="59"/>
        <end position="79"/>
    </location>
</feature>
<gene>
    <name evidence="2" type="ORF">BT96DRAFT_1010960</name>
</gene>